<evidence type="ECO:0000259" key="2">
    <source>
        <dbReference type="Pfam" id="PF11127"/>
    </source>
</evidence>
<gene>
    <name evidence="3" type="ORF">SAMN05428963_104195</name>
</gene>
<dbReference type="AlphaFoldDB" id="A0A1T4PW15"/>
<keyword evidence="1" id="KW-0472">Membrane</keyword>
<name>A0A1T4PW15_9HYPH</name>
<dbReference type="Pfam" id="PF11127">
    <property type="entry name" value="YgaP-like_TM"/>
    <property type="match status" value="1"/>
</dbReference>
<keyword evidence="1" id="KW-0812">Transmembrane</keyword>
<dbReference type="RefSeq" id="WP_078707726.1">
    <property type="nucleotide sequence ID" value="NZ_FUXL01000004.1"/>
</dbReference>
<sequence length="69" mass="7339">MFTTNVGTTDRIVRIIAGLILAIVAYAALTPPWIYVGYVVAAVLVLTGLARICPAYTLFGINTCGTRHA</sequence>
<reference evidence="3 4" key="1">
    <citation type="submission" date="2017-02" db="EMBL/GenBank/DDBJ databases">
        <authorList>
            <person name="Peterson S.W."/>
        </authorList>
    </citation>
    <scope>NUCLEOTIDE SEQUENCE [LARGE SCALE GENOMIC DNA]</scope>
    <source>
        <strain evidence="3 4">USBA 369</strain>
    </source>
</reference>
<accession>A0A1T4PW15</accession>
<keyword evidence="1" id="KW-1133">Transmembrane helix</keyword>
<organism evidence="3 4">
    <name type="scientific">Consotaella salsifontis</name>
    <dbReference type="NCBI Taxonomy" id="1365950"/>
    <lineage>
        <taxon>Bacteria</taxon>
        <taxon>Pseudomonadati</taxon>
        <taxon>Pseudomonadota</taxon>
        <taxon>Alphaproteobacteria</taxon>
        <taxon>Hyphomicrobiales</taxon>
        <taxon>Aurantimonadaceae</taxon>
        <taxon>Consotaella</taxon>
    </lineage>
</organism>
<feature type="transmembrane region" description="Helical" evidence="1">
    <location>
        <begin position="12"/>
        <end position="29"/>
    </location>
</feature>
<evidence type="ECO:0000313" key="3">
    <source>
        <dbReference type="EMBL" id="SJZ95659.1"/>
    </source>
</evidence>
<feature type="transmembrane region" description="Helical" evidence="1">
    <location>
        <begin position="35"/>
        <end position="59"/>
    </location>
</feature>
<proteinExistence type="predicted"/>
<dbReference type="Proteomes" id="UP000190135">
    <property type="component" value="Unassembled WGS sequence"/>
</dbReference>
<dbReference type="InterPro" id="IPR021309">
    <property type="entry name" value="YgaP-like_TM"/>
</dbReference>
<dbReference type="STRING" id="1365950.SAMN05428963_104195"/>
<evidence type="ECO:0000313" key="4">
    <source>
        <dbReference type="Proteomes" id="UP000190135"/>
    </source>
</evidence>
<protein>
    <recommendedName>
        <fullName evidence="2">Inner membrane protein YgaP-like transmembrane domain-containing protein</fullName>
    </recommendedName>
</protein>
<keyword evidence="4" id="KW-1185">Reference proteome</keyword>
<dbReference type="EMBL" id="FUXL01000004">
    <property type="protein sequence ID" value="SJZ95659.1"/>
    <property type="molecule type" value="Genomic_DNA"/>
</dbReference>
<dbReference type="Gene3D" id="6.10.140.1340">
    <property type="match status" value="1"/>
</dbReference>
<evidence type="ECO:0000256" key="1">
    <source>
        <dbReference type="SAM" id="Phobius"/>
    </source>
</evidence>
<feature type="domain" description="Inner membrane protein YgaP-like transmembrane" evidence="2">
    <location>
        <begin position="3"/>
        <end position="66"/>
    </location>
</feature>
<dbReference type="OrthoDB" id="9804804at2"/>